<reference evidence="2" key="2">
    <citation type="journal article" date="2015" name="Data Brief">
        <title>Shoot transcriptome of the giant reed, Arundo donax.</title>
        <authorList>
            <person name="Barrero R.A."/>
            <person name="Guerrero F.D."/>
            <person name="Moolhuijzen P."/>
            <person name="Goolsby J.A."/>
            <person name="Tidwell J."/>
            <person name="Bellgard S.E."/>
            <person name="Bellgard M.I."/>
        </authorList>
    </citation>
    <scope>NUCLEOTIDE SEQUENCE</scope>
    <source>
        <tissue evidence="2">Shoot tissue taken approximately 20 cm above the soil surface</tissue>
    </source>
</reference>
<feature type="region of interest" description="Disordered" evidence="1">
    <location>
        <begin position="14"/>
        <end position="48"/>
    </location>
</feature>
<dbReference type="EMBL" id="GBRH01235954">
    <property type="protein sequence ID" value="JAD61941.1"/>
    <property type="molecule type" value="Transcribed_RNA"/>
</dbReference>
<feature type="compositionally biased region" description="Basic residues" evidence="1">
    <location>
        <begin position="30"/>
        <end position="39"/>
    </location>
</feature>
<reference evidence="2" key="1">
    <citation type="submission" date="2014-09" db="EMBL/GenBank/DDBJ databases">
        <authorList>
            <person name="Magalhaes I.L.F."/>
            <person name="Oliveira U."/>
            <person name="Santos F.R."/>
            <person name="Vidigal T.H.D.A."/>
            <person name="Brescovit A.D."/>
            <person name="Santos A.J."/>
        </authorList>
    </citation>
    <scope>NUCLEOTIDE SEQUENCE</scope>
    <source>
        <tissue evidence="2">Shoot tissue taken approximately 20 cm above the soil surface</tissue>
    </source>
</reference>
<evidence type="ECO:0000256" key="1">
    <source>
        <dbReference type="SAM" id="MobiDB-lite"/>
    </source>
</evidence>
<evidence type="ECO:0000313" key="2">
    <source>
        <dbReference type="EMBL" id="JAD61941.1"/>
    </source>
</evidence>
<proteinExistence type="predicted"/>
<protein>
    <submittedName>
        <fullName evidence="2">Uncharacterized protein</fullName>
    </submittedName>
</protein>
<sequence>MSPRARHRCCSVVRGAMPLSASPSMSTRGSSRRRRRGGRKTGPLQRRS</sequence>
<name>A0A0A9M1A4_ARUDO</name>
<organism evidence="2">
    <name type="scientific">Arundo donax</name>
    <name type="common">Giant reed</name>
    <name type="synonym">Donax arundinaceus</name>
    <dbReference type="NCBI Taxonomy" id="35708"/>
    <lineage>
        <taxon>Eukaryota</taxon>
        <taxon>Viridiplantae</taxon>
        <taxon>Streptophyta</taxon>
        <taxon>Embryophyta</taxon>
        <taxon>Tracheophyta</taxon>
        <taxon>Spermatophyta</taxon>
        <taxon>Magnoliopsida</taxon>
        <taxon>Liliopsida</taxon>
        <taxon>Poales</taxon>
        <taxon>Poaceae</taxon>
        <taxon>PACMAD clade</taxon>
        <taxon>Arundinoideae</taxon>
        <taxon>Arundineae</taxon>
        <taxon>Arundo</taxon>
    </lineage>
</organism>
<dbReference type="AlphaFoldDB" id="A0A0A9M1A4"/>
<accession>A0A0A9M1A4</accession>